<organism evidence="2 3">
    <name type="scientific">Pedobacter changchengzhani</name>
    <dbReference type="NCBI Taxonomy" id="2529274"/>
    <lineage>
        <taxon>Bacteria</taxon>
        <taxon>Pseudomonadati</taxon>
        <taxon>Bacteroidota</taxon>
        <taxon>Sphingobacteriia</taxon>
        <taxon>Sphingobacteriales</taxon>
        <taxon>Sphingobacteriaceae</taxon>
        <taxon>Pedobacter</taxon>
    </lineage>
</organism>
<evidence type="ECO:0000256" key="1">
    <source>
        <dbReference type="SAM" id="SignalP"/>
    </source>
</evidence>
<sequence>MKFIIILLLITSSATAQTFKAEIEQHRTEYKAAFLKEDNSPLKQKDLQHLNFFDADSTYKVSAKVQILQNKKVFKMPTYNGTSKNFYRCALINFILNDQPITMTLYKSVALANNPMYKNLLFLPFTDQTNGNETYGGGRYIDLSEKEIKNDKIEIDFNKAYNPYCAYGGGYNCPAPPEDNNLQMSITAGEKIYTGGKKH</sequence>
<feature type="chain" id="PRO_5020260999" evidence="1">
    <location>
        <begin position="17"/>
        <end position="199"/>
    </location>
</feature>
<evidence type="ECO:0000313" key="2">
    <source>
        <dbReference type="EMBL" id="TDG36534.1"/>
    </source>
</evidence>
<dbReference type="EMBL" id="SJCY01000004">
    <property type="protein sequence ID" value="TDG36534.1"/>
    <property type="molecule type" value="Genomic_DNA"/>
</dbReference>
<protein>
    <submittedName>
        <fullName evidence="2">DUF1684 domain-containing protein</fullName>
    </submittedName>
</protein>
<gene>
    <name evidence="2" type="ORF">EZJ43_08435</name>
</gene>
<evidence type="ECO:0000313" key="3">
    <source>
        <dbReference type="Proteomes" id="UP000295668"/>
    </source>
</evidence>
<dbReference type="Proteomes" id="UP000295668">
    <property type="component" value="Unassembled WGS sequence"/>
</dbReference>
<dbReference type="AlphaFoldDB" id="A0A4R5MLG8"/>
<accession>A0A4R5MLG8</accession>
<reference evidence="2 3" key="1">
    <citation type="submission" date="2019-02" db="EMBL/GenBank/DDBJ databases">
        <title>Pedobacter sp. nov., a novel speices isolated from soil of pinguins habitat in Antarcitica.</title>
        <authorList>
            <person name="He R.-H."/>
        </authorList>
    </citation>
    <scope>NUCLEOTIDE SEQUENCE [LARGE SCALE GENOMIC DNA]</scope>
    <source>
        <strain evidence="2 3">E01020</strain>
    </source>
</reference>
<proteinExistence type="predicted"/>
<dbReference type="PANTHER" id="PTHR41913">
    <property type="entry name" value="DUF1684 DOMAIN-CONTAINING PROTEIN"/>
    <property type="match status" value="1"/>
</dbReference>
<name>A0A4R5MLG8_9SPHI</name>
<dbReference type="Pfam" id="PF07920">
    <property type="entry name" value="DUF1684"/>
    <property type="match status" value="1"/>
</dbReference>
<dbReference type="InterPro" id="IPR012467">
    <property type="entry name" value="DUF1684"/>
</dbReference>
<dbReference type="PANTHER" id="PTHR41913:SF1">
    <property type="entry name" value="DUF1684 DOMAIN-CONTAINING PROTEIN"/>
    <property type="match status" value="1"/>
</dbReference>
<feature type="signal peptide" evidence="1">
    <location>
        <begin position="1"/>
        <end position="16"/>
    </location>
</feature>
<keyword evidence="3" id="KW-1185">Reference proteome</keyword>
<dbReference type="RefSeq" id="WP_133262263.1">
    <property type="nucleotide sequence ID" value="NZ_SJCY01000004.1"/>
</dbReference>
<keyword evidence="1" id="KW-0732">Signal</keyword>
<dbReference type="OrthoDB" id="5493262at2"/>
<comment type="caution">
    <text evidence="2">The sequence shown here is derived from an EMBL/GenBank/DDBJ whole genome shotgun (WGS) entry which is preliminary data.</text>
</comment>